<dbReference type="Proteomes" id="UP000093352">
    <property type="component" value="Unassembled WGS sequence"/>
</dbReference>
<proteinExistence type="inferred from homology"/>
<feature type="binding site" evidence="4">
    <location>
        <position position="221"/>
    </location>
    <ligand>
        <name>a divalent metal cation</name>
        <dbReference type="ChEBI" id="CHEBI:60240"/>
        <label>1</label>
    </ligand>
</feature>
<organism evidence="5 6">
    <name type="scientific">Criibacterium bergeronii</name>
    <dbReference type="NCBI Taxonomy" id="1871336"/>
    <lineage>
        <taxon>Bacteria</taxon>
        <taxon>Bacillati</taxon>
        <taxon>Bacillota</taxon>
        <taxon>Clostridia</taxon>
        <taxon>Peptostreptococcales</taxon>
        <taxon>Filifactoraceae</taxon>
        <taxon>Criibacterium</taxon>
    </lineage>
</organism>
<dbReference type="NCBIfam" id="TIGR00486">
    <property type="entry name" value="YbgI_SA1388"/>
    <property type="match status" value="1"/>
</dbReference>
<feature type="binding site" evidence="4">
    <location>
        <position position="65"/>
    </location>
    <ligand>
        <name>a divalent metal cation</name>
        <dbReference type="ChEBI" id="CHEBI:60240"/>
        <label>1</label>
    </ligand>
</feature>
<feature type="binding site" evidence="4">
    <location>
        <position position="103"/>
    </location>
    <ligand>
        <name>a divalent metal cation</name>
        <dbReference type="ChEBI" id="CHEBI:60240"/>
        <label>1</label>
    </ligand>
</feature>
<dbReference type="Gene3D" id="3.40.1390.30">
    <property type="entry name" value="NIF3 (NGG1p interacting factor 3)-like"/>
    <property type="match status" value="2"/>
</dbReference>
<gene>
    <name evidence="5" type="ORF">BBG48_008345</name>
</gene>
<dbReference type="STRING" id="1871336.BBG48_05430"/>
<dbReference type="GO" id="GO:0046872">
    <property type="term" value="F:metal ion binding"/>
    <property type="evidence" value="ECO:0007669"/>
    <property type="project" value="UniProtKB-KW"/>
</dbReference>
<evidence type="ECO:0000256" key="3">
    <source>
        <dbReference type="ARBA" id="ARBA00022723"/>
    </source>
</evidence>
<keyword evidence="6" id="KW-1185">Reference proteome</keyword>
<keyword evidence="3 4" id="KW-0479">Metal-binding</keyword>
<evidence type="ECO:0000256" key="4">
    <source>
        <dbReference type="PIRSR" id="PIRSR602678-1"/>
    </source>
</evidence>
<dbReference type="InterPro" id="IPR002678">
    <property type="entry name" value="DUF34/NIF3"/>
</dbReference>
<evidence type="ECO:0000256" key="1">
    <source>
        <dbReference type="ARBA" id="ARBA00006964"/>
    </source>
</evidence>
<dbReference type="SUPFAM" id="SSF102705">
    <property type="entry name" value="NIF3 (NGG1p interacting factor 3)-like"/>
    <property type="match status" value="1"/>
</dbReference>
<dbReference type="Pfam" id="PF01784">
    <property type="entry name" value="DUF34_NIF3"/>
    <property type="match status" value="1"/>
</dbReference>
<dbReference type="PANTHER" id="PTHR13799">
    <property type="entry name" value="NGG1 INTERACTING FACTOR 3"/>
    <property type="match status" value="1"/>
</dbReference>
<accession>A0A371IJW5</accession>
<evidence type="ECO:0000313" key="6">
    <source>
        <dbReference type="Proteomes" id="UP000093352"/>
    </source>
</evidence>
<dbReference type="PANTHER" id="PTHR13799:SF14">
    <property type="entry name" value="GTP CYCLOHYDROLASE 1 TYPE 2 HOMOLOG"/>
    <property type="match status" value="1"/>
</dbReference>
<name>A0A371IJW5_9FIRM</name>
<reference evidence="5 6" key="1">
    <citation type="journal article" date="2016" name="Genome Announc.">
        <title>Draft Genome Sequence of Criibacterium bergeronii gen. nov., sp. nov., Strain CCRI-22567T, Isolated from a Vaginal Sample from a Woman with Bacterial Vaginosis.</title>
        <authorList>
            <person name="Maheux A.F."/>
            <person name="Berube E."/>
            <person name="Boudreau D.K."/>
            <person name="Raymond F."/>
            <person name="Corbeil J."/>
            <person name="Roy P.H."/>
            <person name="Boissinot M."/>
            <person name="Omar R.F."/>
        </authorList>
    </citation>
    <scope>NUCLEOTIDE SEQUENCE [LARGE SCALE GENOMIC DNA]</scope>
    <source>
        <strain evidence="5 6">CCRI-22567</strain>
    </source>
</reference>
<dbReference type="GO" id="GO:0005737">
    <property type="term" value="C:cytoplasm"/>
    <property type="evidence" value="ECO:0007669"/>
    <property type="project" value="TreeGrafter"/>
</dbReference>
<evidence type="ECO:0000256" key="2">
    <source>
        <dbReference type="ARBA" id="ARBA00022112"/>
    </source>
</evidence>
<dbReference type="InterPro" id="IPR036069">
    <property type="entry name" value="DUF34/NIF3_sf"/>
</dbReference>
<comment type="caution">
    <text evidence="5">The sequence shown here is derived from an EMBL/GenBank/DDBJ whole genome shotgun (WGS) entry which is preliminary data.</text>
</comment>
<protein>
    <recommendedName>
        <fullName evidence="2">GTP cyclohydrolase 1 type 2 homolog</fullName>
    </recommendedName>
</protein>
<dbReference type="EMBL" id="MBEW02000021">
    <property type="protein sequence ID" value="RDY20761.1"/>
    <property type="molecule type" value="Genomic_DNA"/>
</dbReference>
<sequence length="261" mass="29278">MKLANLKQELDKILKVEMAYDWDNVGLLIGDMESEIKSITLSLELSEDVINDAVKNGSNLIITHHPLIFSPFKQITSNDIKQKLAMELIKNGIALYAAHTNFDRLKDGLNDYVIRLLEVENVEDFYLEDDGYYIGKVASLKNEMQMADFVRFVSQKLQVNDIRLVSQQDKTISRVALVTGSGASYIEEANKVADLLITGDIKYHDAQDAYQRGDTALDAGHFGTEKFFPSAMEIVLNNSLDTDIPIYKSMGLSNPFRQAGC</sequence>
<dbReference type="FunFam" id="3.40.1390.30:FF:000001">
    <property type="entry name" value="GTP cyclohydrolase 1 type 2"/>
    <property type="match status" value="1"/>
</dbReference>
<evidence type="ECO:0000313" key="5">
    <source>
        <dbReference type="EMBL" id="RDY20761.1"/>
    </source>
</evidence>
<feature type="binding site" evidence="4">
    <location>
        <position position="225"/>
    </location>
    <ligand>
        <name>a divalent metal cation</name>
        <dbReference type="ChEBI" id="CHEBI:60240"/>
        <label>1</label>
    </ligand>
</feature>
<comment type="similarity">
    <text evidence="1">Belongs to the GTP cyclohydrolase I type 2/NIF3 family.</text>
</comment>
<feature type="binding site" evidence="4">
    <location>
        <position position="64"/>
    </location>
    <ligand>
        <name>a divalent metal cation</name>
        <dbReference type="ChEBI" id="CHEBI:60240"/>
        <label>2</label>
    </ligand>
</feature>
<dbReference type="AlphaFoldDB" id="A0A371IJW5"/>
<dbReference type="RefSeq" id="WP_068914045.1">
    <property type="nucleotide sequence ID" value="NZ_MBEW02000021.1"/>
</dbReference>